<dbReference type="GO" id="GO:0005886">
    <property type="term" value="C:plasma membrane"/>
    <property type="evidence" value="ECO:0007669"/>
    <property type="project" value="TreeGrafter"/>
</dbReference>
<keyword evidence="1" id="KW-1133">Transmembrane helix</keyword>
<dbReference type="PANTHER" id="PTHR32063:SF33">
    <property type="entry name" value="RND SUPERFAMILY EFFLUX PUMP PERMEASE COMPONENT"/>
    <property type="match status" value="1"/>
</dbReference>
<dbReference type="Proteomes" id="UP000808337">
    <property type="component" value="Unassembled WGS sequence"/>
</dbReference>
<protein>
    <submittedName>
        <fullName evidence="2">Efflux RND transporter permease subunit</fullName>
    </submittedName>
</protein>
<dbReference type="GO" id="GO:0042910">
    <property type="term" value="F:xenobiotic transmembrane transporter activity"/>
    <property type="evidence" value="ECO:0007669"/>
    <property type="project" value="TreeGrafter"/>
</dbReference>
<feature type="transmembrane region" description="Helical" evidence="1">
    <location>
        <begin position="1080"/>
        <end position="1107"/>
    </location>
</feature>
<comment type="caution">
    <text evidence="2">The sequence shown here is derived from an EMBL/GenBank/DDBJ whole genome shotgun (WGS) entry which is preliminary data.</text>
</comment>
<feature type="transmembrane region" description="Helical" evidence="1">
    <location>
        <begin position="336"/>
        <end position="354"/>
    </location>
</feature>
<feature type="transmembrane region" description="Helical" evidence="1">
    <location>
        <begin position="434"/>
        <end position="459"/>
    </location>
</feature>
<accession>A0A9D7SSV0</accession>
<evidence type="ECO:0000313" key="3">
    <source>
        <dbReference type="Proteomes" id="UP000808337"/>
    </source>
</evidence>
<dbReference type="Gene3D" id="1.20.1640.10">
    <property type="entry name" value="Multidrug efflux transporter AcrB transmembrane domain"/>
    <property type="match status" value="2"/>
</dbReference>
<gene>
    <name evidence="2" type="ORF">IPP15_01720</name>
</gene>
<evidence type="ECO:0000256" key="1">
    <source>
        <dbReference type="SAM" id="Phobius"/>
    </source>
</evidence>
<reference evidence="2 3" key="1">
    <citation type="submission" date="2020-10" db="EMBL/GenBank/DDBJ databases">
        <title>Connecting structure to function with the recovery of over 1000 high-quality activated sludge metagenome-assembled genomes encoding full-length rRNA genes using long-read sequencing.</title>
        <authorList>
            <person name="Singleton C.M."/>
            <person name="Petriglieri F."/>
            <person name="Kristensen J.M."/>
            <person name="Kirkegaard R.H."/>
            <person name="Michaelsen T.Y."/>
            <person name="Andersen M.H."/>
            <person name="Karst S.M."/>
            <person name="Dueholm M.S."/>
            <person name="Nielsen P.H."/>
            <person name="Albertsen M."/>
        </authorList>
    </citation>
    <scope>NUCLEOTIDE SEQUENCE [LARGE SCALE GENOMIC DNA]</scope>
    <source>
        <strain evidence="2">Ribe_18-Q3-R11-54_MAXAC.273</strain>
    </source>
</reference>
<dbReference type="SUPFAM" id="SSF82714">
    <property type="entry name" value="Multidrug efflux transporter AcrB TolC docking domain, DN and DC subdomains"/>
    <property type="match status" value="2"/>
</dbReference>
<feature type="transmembrane region" description="Helical" evidence="1">
    <location>
        <begin position="534"/>
        <end position="552"/>
    </location>
</feature>
<dbReference type="Gene3D" id="3.30.70.1440">
    <property type="entry name" value="Multidrug efflux transporter AcrB pore domain"/>
    <property type="match status" value="1"/>
</dbReference>
<evidence type="ECO:0000313" key="2">
    <source>
        <dbReference type="EMBL" id="MBK9981140.1"/>
    </source>
</evidence>
<feature type="transmembrane region" description="Helical" evidence="1">
    <location>
        <begin position="16"/>
        <end position="35"/>
    </location>
</feature>
<dbReference type="Gene3D" id="3.30.2090.10">
    <property type="entry name" value="Multidrug efflux transporter AcrB TolC docking domain, DN and DC subdomains"/>
    <property type="match status" value="2"/>
</dbReference>
<dbReference type="SUPFAM" id="SSF82866">
    <property type="entry name" value="Multidrug efflux transporter AcrB transmembrane domain"/>
    <property type="match status" value="2"/>
</dbReference>
<dbReference type="PRINTS" id="PR00702">
    <property type="entry name" value="ACRIFLAVINRP"/>
</dbReference>
<dbReference type="InterPro" id="IPR027463">
    <property type="entry name" value="AcrB_DN_DC_subdom"/>
</dbReference>
<keyword evidence="1" id="KW-0472">Membrane</keyword>
<dbReference type="Gene3D" id="3.30.70.1430">
    <property type="entry name" value="Multidrug efflux transporter AcrB pore domain"/>
    <property type="match status" value="2"/>
</dbReference>
<dbReference type="Gene3D" id="3.30.70.1320">
    <property type="entry name" value="Multidrug efflux transporter AcrB pore domain like"/>
    <property type="match status" value="1"/>
</dbReference>
<feature type="transmembrane region" description="Helical" evidence="1">
    <location>
        <begin position="583"/>
        <end position="601"/>
    </location>
</feature>
<dbReference type="SUPFAM" id="SSF82693">
    <property type="entry name" value="Multidrug efflux transporter AcrB pore domain, PN1, PN2, PC1 and PC2 subdomains"/>
    <property type="match status" value="2"/>
</dbReference>
<feature type="transmembrane region" description="Helical" evidence="1">
    <location>
        <begin position="1034"/>
        <end position="1060"/>
    </location>
</feature>
<dbReference type="Pfam" id="PF00873">
    <property type="entry name" value="ACR_tran"/>
    <property type="match status" value="2"/>
</dbReference>
<dbReference type="EMBL" id="JADKGY010000001">
    <property type="protein sequence ID" value="MBK9981140.1"/>
    <property type="molecule type" value="Genomic_DNA"/>
</dbReference>
<name>A0A9D7SSV0_9BACT</name>
<feature type="transmembrane region" description="Helical" evidence="1">
    <location>
        <begin position="958"/>
        <end position="978"/>
    </location>
</feature>
<dbReference type="PANTHER" id="PTHR32063">
    <property type="match status" value="1"/>
</dbReference>
<keyword evidence="1" id="KW-0812">Transmembrane</keyword>
<organism evidence="2 3">
    <name type="scientific">Candidatus Opimibacter skivensis</name>
    <dbReference type="NCBI Taxonomy" id="2982028"/>
    <lineage>
        <taxon>Bacteria</taxon>
        <taxon>Pseudomonadati</taxon>
        <taxon>Bacteroidota</taxon>
        <taxon>Saprospiria</taxon>
        <taxon>Saprospirales</taxon>
        <taxon>Saprospiraceae</taxon>
        <taxon>Candidatus Opimibacter</taxon>
    </lineage>
</organism>
<feature type="transmembrane region" description="Helical" evidence="1">
    <location>
        <begin position="513"/>
        <end position="528"/>
    </location>
</feature>
<dbReference type="InterPro" id="IPR001036">
    <property type="entry name" value="Acrflvin-R"/>
</dbReference>
<sequence>MKEFKPTSWSIDNSTSIFIITLLIILAGFLSYLAIPKEQFPDVTVPQIFVTTIYPGASPSDMEQLITKPLEKQLKGLTGVKKITSSSVQDFSNIIVEFNTNLDVTECKQKVKDGVDKAKRDLPSDLLDDPTITEFDISEIPIMNINIAGDYDLDRLKEYADRVQDRVEELREITRVDEIGALDKEVQINVDKYKLASASLTFRDIENALAFENATISAGNVDIGGMTRSVSIRGDFKNIEQIKNLVIASQSGAFLYLKDIAEVKMSHEKQESFSRLNARNVISLNVIKRTGENLIEASDKIKVIVDDMKKNDFPQNLEVSITGDQSRATRVTLHDLINTIIIGFILVTVILMFFMGLTDALFVALSVPLSMCIAFMLLPSLGYTLNIIVLFAFLLALGIVVDDAIVVIENTHRIYHDEPNLTIKQAAKKATGEVFLPVLSGTATTLAPFFPLVFWGGIFGKFMHYLPVTVIITLTASLVVAYIINPLFAVWFMGDPVREGRVINPAKSKRRRIFGISLLVLTTLGSYMSGNTGVGNFIIVCILFSLLYKFVLSKVVKKFQTKGWPYIQSVYAGFLTWALRHPWSVLTGMVILLFASCGITLTRQSNIVLFPKADPNFIYVYLTMPVGTDVNVTDSLTKIMEKKVIEVLGPENPIVESVISNVALGASEDQFDRAATSNKGKVGVAFVEYSKRNGVRSKDYMDKIRNATKGLIAGAEIVVDQEQGGPPSPKPISIEVRGDDFDKLYTTSRMVKRYLDSLAIPGVEELRSDLIVSKPEISIQVDRDRANREGISTLQIGSEFRTAILGKEATKYRDGEDEIPVVIRLQENQRENINAVENLNVTFRDMNSGKLRSIPIAALADVKYSNTFGGIRRKDQERLVTISSNITAEYQPKQTQVVNAVKAAIAQLPKQEGVFVGFEGADAEMIDAFNFLGRSLVISIFIILIILVTQFNSIGKTLIIMTEVIFSIIGVLLGLAIFKMDFVVIMMGVGIVALAGIVVRNGILLVEFTDKLREEGHDVITAIIEAGRIRMTPVLLTATAAILGLIPLAVGFNIDFASLFASGDPKIYFGGDSVAFWGPLSWSIIFGLSFATFITLIILPAMYLVGWKTKKWWSEKM</sequence>
<feature type="transmembrane region" description="Helical" evidence="1">
    <location>
        <begin position="984"/>
        <end position="1006"/>
    </location>
</feature>
<dbReference type="AlphaFoldDB" id="A0A9D7SSV0"/>
<feature type="transmembrane region" description="Helical" evidence="1">
    <location>
        <begin position="931"/>
        <end position="951"/>
    </location>
</feature>
<feature type="transmembrane region" description="Helical" evidence="1">
    <location>
        <begin position="465"/>
        <end position="492"/>
    </location>
</feature>
<proteinExistence type="predicted"/>